<feature type="region of interest" description="Disordered" evidence="7">
    <location>
        <begin position="87"/>
        <end position="110"/>
    </location>
</feature>
<keyword evidence="2 6" id="KW-0489">Methyltransferase</keyword>
<evidence type="ECO:0000313" key="9">
    <source>
        <dbReference type="EMBL" id="KZP14665.1"/>
    </source>
</evidence>
<keyword evidence="10" id="KW-1185">Reference proteome</keyword>
<keyword evidence="3 6" id="KW-0808">Transferase</keyword>
<dbReference type="CDD" id="cd02440">
    <property type="entry name" value="AdoMet_MTases"/>
    <property type="match status" value="1"/>
</dbReference>
<evidence type="ECO:0000256" key="2">
    <source>
        <dbReference type="ARBA" id="ARBA00022603"/>
    </source>
</evidence>
<accession>A0A166DG20</accession>
<evidence type="ECO:0000256" key="5">
    <source>
        <dbReference type="PROSITE-ProRule" id="PRU00848"/>
    </source>
</evidence>
<dbReference type="EMBL" id="KV417614">
    <property type="protein sequence ID" value="KZP14665.1"/>
    <property type="molecule type" value="Genomic_DNA"/>
</dbReference>
<organism evidence="9 10">
    <name type="scientific">Athelia psychrophila</name>
    <dbReference type="NCBI Taxonomy" id="1759441"/>
    <lineage>
        <taxon>Eukaryota</taxon>
        <taxon>Fungi</taxon>
        <taxon>Dikarya</taxon>
        <taxon>Basidiomycota</taxon>
        <taxon>Agaricomycotina</taxon>
        <taxon>Agaricomycetes</taxon>
        <taxon>Agaricomycetidae</taxon>
        <taxon>Atheliales</taxon>
        <taxon>Atheliaceae</taxon>
        <taxon>Athelia</taxon>
    </lineage>
</organism>
<dbReference type="InterPro" id="IPR024160">
    <property type="entry name" value="BIN3_SAM-bd_dom"/>
</dbReference>
<dbReference type="GO" id="GO:0017069">
    <property type="term" value="F:snRNA binding"/>
    <property type="evidence" value="ECO:0007669"/>
    <property type="project" value="TreeGrafter"/>
</dbReference>
<dbReference type="EC" id="2.1.1.-" evidence="6"/>
<dbReference type="InterPro" id="IPR029063">
    <property type="entry name" value="SAM-dependent_MTases_sf"/>
</dbReference>
<dbReference type="InterPro" id="IPR039772">
    <property type="entry name" value="Bin3-like"/>
</dbReference>
<keyword evidence="4 5" id="KW-0949">S-adenosyl-L-methionine</keyword>
<dbReference type="Pfam" id="PF06859">
    <property type="entry name" value="Bin3"/>
    <property type="match status" value="1"/>
</dbReference>
<protein>
    <recommendedName>
        <fullName evidence="6">RNA methyltransferase</fullName>
        <ecNumber evidence="6">2.1.1.-</ecNumber>
    </recommendedName>
</protein>
<dbReference type="SUPFAM" id="SSF53335">
    <property type="entry name" value="S-adenosyl-L-methionine-dependent methyltransferases"/>
    <property type="match status" value="1"/>
</dbReference>
<evidence type="ECO:0000256" key="4">
    <source>
        <dbReference type="ARBA" id="ARBA00022691"/>
    </source>
</evidence>
<dbReference type="AlphaFoldDB" id="A0A166DG20"/>
<dbReference type="GO" id="GO:0008173">
    <property type="term" value="F:RNA methyltransferase activity"/>
    <property type="evidence" value="ECO:0007669"/>
    <property type="project" value="UniProtKB-UniRule"/>
</dbReference>
<dbReference type="STRING" id="436010.A0A166DG20"/>
<proteinExistence type="inferred from homology"/>
<evidence type="ECO:0000256" key="3">
    <source>
        <dbReference type="ARBA" id="ARBA00022679"/>
    </source>
</evidence>
<dbReference type="PANTHER" id="PTHR12315:SF0">
    <property type="entry name" value="7SK SNRNA METHYLPHOSPHATE CAPPING ENZYME"/>
    <property type="match status" value="1"/>
</dbReference>
<dbReference type="GO" id="GO:0008171">
    <property type="term" value="F:O-methyltransferase activity"/>
    <property type="evidence" value="ECO:0007669"/>
    <property type="project" value="UniProtKB-UniRule"/>
</dbReference>
<gene>
    <name evidence="9" type="ORF">FIBSPDRAFT_751439</name>
</gene>
<dbReference type="GO" id="GO:0040031">
    <property type="term" value="P:snRNA modification"/>
    <property type="evidence" value="ECO:0007669"/>
    <property type="project" value="TreeGrafter"/>
</dbReference>
<dbReference type="GO" id="GO:0032259">
    <property type="term" value="P:methylation"/>
    <property type="evidence" value="ECO:0007669"/>
    <property type="project" value="UniProtKB-KW"/>
</dbReference>
<evidence type="ECO:0000256" key="7">
    <source>
        <dbReference type="SAM" id="MobiDB-lite"/>
    </source>
</evidence>
<evidence type="ECO:0000256" key="6">
    <source>
        <dbReference type="RuleBase" id="RU367087"/>
    </source>
</evidence>
<feature type="compositionally biased region" description="Basic and acidic residues" evidence="7">
    <location>
        <begin position="96"/>
        <end position="110"/>
    </location>
</feature>
<evidence type="ECO:0000313" key="10">
    <source>
        <dbReference type="Proteomes" id="UP000076532"/>
    </source>
</evidence>
<evidence type="ECO:0000256" key="1">
    <source>
        <dbReference type="ARBA" id="ARBA00008361"/>
    </source>
</evidence>
<dbReference type="PROSITE" id="PS51515">
    <property type="entry name" value="BIN3_SAM"/>
    <property type="match status" value="1"/>
</dbReference>
<reference evidence="9 10" key="1">
    <citation type="journal article" date="2016" name="Mol. Biol. Evol.">
        <title>Comparative Genomics of Early-Diverging Mushroom-Forming Fungi Provides Insights into the Origins of Lignocellulose Decay Capabilities.</title>
        <authorList>
            <person name="Nagy L.G."/>
            <person name="Riley R."/>
            <person name="Tritt A."/>
            <person name="Adam C."/>
            <person name="Daum C."/>
            <person name="Floudas D."/>
            <person name="Sun H."/>
            <person name="Yadav J.S."/>
            <person name="Pangilinan J."/>
            <person name="Larsson K.H."/>
            <person name="Matsuura K."/>
            <person name="Barry K."/>
            <person name="Labutti K."/>
            <person name="Kuo R."/>
            <person name="Ohm R.A."/>
            <person name="Bhattacharya S.S."/>
            <person name="Shirouzu T."/>
            <person name="Yoshinaga Y."/>
            <person name="Martin F.M."/>
            <person name="Grigoriev I.V."/>
            <person name="Hibbett D.S."/>
        </authorList>
    </citation>
    <scope>NUCLEOTIDE SEQUENCE [LARGE SCALE GENOMIC DNA]</scope>
    <source>
        <strain evidence="9 10">CBS 109695</strain>
    </source>
</reference>
<sequence length="270" mass="30779">MPAVPIHGNYYGYYLKRPFTADPRLALLSDDLFAGRRVLDVGCNEGWVTCEIAQSWGASHVLGVDIDEVLIRGSWRRRRVAWSLQAPDSHPSHLASDSEERPSKRAREETPIVPNHFPASFEHTYGPVSVPPYENTRKHLFPHNVSFRTADWVNEDVPEDQSGYDVVIAFSISKWIHLNGGDDAMVRFFKRVHDVLSVGGVFVLETQPWDTYAKARKMDKRLQENAKNLTLRPNDFERLLKEIGFGSPRNLGTTGEGQFCRPVDVYTKIW</sequence>
<dbReference type="Gene3D" id="3.40.50.150">
    <property type="entry name" value="Vaccinia Virus protein VP39"/>
    <property type="match status" value="1"/>
</dbReference>
<evidence type="ECO:0000259" key="8">
    <source>
        <dbReference type="PROSITE" id="PS51515"/>
    </source>
</evidence>
<dbReference type="PANTHER" id="PTHR12315">
    <property type="entry name" value="BICOID-INTERACTING PROTEIN RELATED"/>
    <property type="match status" value="1"/>
</dbReference>
<dbReference type="OrthoDB" id="540004at2759"/>
<name>A0A166DG20_9AGAM</name>
<dbReference type="InterPro" id="IPR010675">
    <property type="entry name" value="Bin3_C"/>
</dbReference>
<dbReference type="Proteomes" id="UP000076532">
    <property type="component" value="Unassembled WGS sequence"/>
</dbReference>
<comment type="similarity">
    <text evidence="1 6">Belongs to the methyltransferase superfamily.</text>
</comment>
<feature type="domain" description="Bin3-type SAM" evidence="8">
    <location>
        <begin position="22"/>
        <end position="270"/>
    </location>
</feature>